<proteinExistence type="predicted"/>
<protein>
    <submittedName>
        <fullName evidence="2">GNAT family N-acetyltransferase</fullName>
    </submittedName>
</protein>
<organism evidence="2 3">
    <name type="scientific">Roseburia lenta</name>
    <dbReference type="NCBI Taxonomy" id="2763061"/>
    <lineage>
        <taxon>Bacteria</taxon>
        <taxon>Bacillati</taxon>
        <taxon>Bacillota</taxon>
        <taxon>Clostridia</taxon>
        <taxon>Lachnospirales</taxon>
        <taxon>Lachnospiraceae</taxon>
        <taxon>Roseburia</taxon>
    </lineage>
</organism>
<dbReference type="RefSeq" id="WP_186853880.1">
    <property type="nucleotide sequence ID" value="NZ_JACOPG010000001.1"/>
</dbReference>
<feature type="domain" description="N-acetyltransferase" evidence="1">
    <location>
        <begin position="128"/>
        <end position="281"/>
    </location>
</feature>
<reference evidence="2 3" key="1">
    <citation type="submission" date="2020-08" db="EMBL/GenBank/DDBJ databases">
        <title>Genome public.</title>
        <authorList>
            <person name="Liu C."/>
            <person name="Sun Q."/>
        </authorList>
    </citation>
    <scope>NUCLEOTIDE SEQUENCE [LARGE SCALE GENOMIC DNA]</scope>
    <source>
        <strain evidence="2 3">NSJ-9</strain>
    </source>
</reference>
<evidence type="ECO:0000313" key="2">
    <source>
        <dbReference type="EMBL" id="MBC5685646.1"/>
    </source>
</evidence>
<sequence>MKTLTLKNLVVYIEKEKFTPQNYERQMAYLKENTPFFQKVVFLEPENVAVLFDLSDMAATICLTTSPDMAKQMQGLGIAVLGFQAEEDEMMQANYVVLSLEQVTYRDFVRVFERYHGIPWQILETKRCRLREFCMDDLDDLFALYAKPHVTDFIEPLYEYEQERLYEETYIERIYGFYGFGMWLVFEKDSGKLIGRAGLEYREPCREGEAELGYLITPEHWRKGYATEVCQAILSYAKDELGMERIISHVDERNLASRQFLEKMGFQGKQMPDEWIYSYNL</sequence>
<dbReference type="InterPro" id="IPR000182">
    <property type="entry name" value="GNAT_dom"/>
</dbReference>
<dbReference type="PANTHER" id="PTHR43792:SF1">
    <property type="entry name" value="N-ACETYLTRANSFERASE DOMAIN-CONTAINING PROTEIN"/>
    <property type="match status" value="1"/>
</dbReference>
<dbReference type="InterPro" id="IPR016181">
    <property type="entry name" value="Acyl_CoA_acyltransferase"/>
</dbReference>
<dbReference type="Gene3D" id="3.40.630.30">
    <property type="match status" value="1"/>
</dbReference>
<evidence type="ECO:0000259" key="1">
    <source>
        <dbReference type="PROSITE" id="PS51186"/>
    </source>
</evidence>
<accession>A0ABR7GDY5</accession>
<name>A0ABR7GDY5_9FIRM</name>
<dbReference type="CDD" id="cd04301">
    <property type="entry name" value="NAT_SF"/>
    <property type="match status" value="1"/>
</dbReference>
<evidence type="ECO:0000313" key="3">
    <source>
        <dbReference type="Proteomes" id="UP000643810"/>
    </source>
</evidence>
<gene>
    <name evidence="2" type="ORF">H8R94_03280</name>
</gene>
<dbReference type="PROSITE" id="PS51186">
    <property type="entry name" value="GNAT"/>
    <property type="match status" value="1"/>
</dbReference>
<comment type="caution">
    <text evidence="2">The sequence shown here is derived from an EMBL/GenBank/DDBJ whole genome shotgun (WGS) entry which is preliminary data.</text>
</comment>
<keyword evidence="3" id="KW-1185">Reference proteome</keyword>
<dbReference type="Proteomes" id="UP000643810">
    <property type="component" value="Unassembled WGS sequence"/>
</dbReference>
<dbReference type="SUPFAM" id="SSF55729">
    <property type="entry name" value="Acyl-CoA N-acyltransferases (Nat)"/>
    <property type="match status" value="1"/>
</dbReference>
<dbReference type="Pfam" id="PF13302">
    <property type="entry name" value="Acetyltransf_3"/>
    <property type="match status" value="1"/>
</dbReference>
<dbReference type="EMBL" id="JACOPG010000001">
    <property type="protein sequence ID" value="MBC5685646.1"/>
    <property type="molecule type" value="Genomic_DNA"/>
</dbReference>
<dbReference type="InterPro" id="IPR051531">
    <property type="entry name" value="N-acetyltransferase"/>
</dbReference>
<dbReference type="PANTHER" id="PTHR43792">
    <property type="entry name" value="GNAT FAMILY, PUTATIVE (AFU_ORTHOLOGUE AFUA_3G00765)-RELATED-RELATED"/>
    <property type="match status" value="1"/>
</dbReference>